<dbReference type="InterPro" id="IPR004142">
    <property type="entry name" value="NDRG"/>
</dbReference>
<feature type="domain" description="Tf2-1-like SH3-like" evidence="5">
    <location>
        <begin position="72"/>
        <end position="101"/>
    </location>
</feature>
<comment type="similarity">
    <text evidence="1">Belongs to the NDRG family.</text>
</comment>
<evidence type="ECO:0000256" key="2">
    <source>
        <dbReference type="SAM" id="MobiDB-lite"/>
    </source>
</evidence>
<sequence length="416" mass="47091">MAPYEALYGRRCRTPLCWLEPGEGLTLGPEVVQQTTEKVKLIQERMRTAQSRQKSYHDKRRKDLEFEDGDHKVGPMAYQIALPPSLSNLHNVFHVSQLRKYIRDPSHVIELDDVQVKENLTYETLPLRIEDRRTKHLRGKEIPLVKVIWGGASGEDATWELESQMREAHPSLFEKALDILPQDNVTLKFLLEATGDVSTSDVDLAVASKAIILGFNVKALGSVKSYAKNKDFHYSSSVILSKTLEFVLFHELLQLGVATIDPDDPILSADDLANQIAEVLNYFGHSTVMCMGVIVGAYILTLFVMKYKHRVLGLVLISPLCKAPSWTEWWYNKNWLPHFTKSPTTTVNNRCSLSKITDVESSFSSSASVNLLAYTDANWGGKADDHTSTSSYLVFFWWQSHLVALKEATYRGWLNN</sequence>
<gene>
    <name evidence="6" type="ORF">D0Y65_021712</name>
</gene>
<feature type="transmembrane region" description="Helical" evidence="3">
    <location>
        <begin position="282"/>
        <end position="304"/>
    </location>
</feature>
<dbReference type="Proteomes" id="UP000289340">
    <property type="component" value="Chromosome 8"/>
</dbReference>
<keyword evidence="3" id="KW-1133">Transmembrane helix</keyword>
<evidence type="ECO:0000259" key="4">
    <source>
        <dbReference type="Pfam" id="PF11987"/>
    </source>
</evidence>
<proteinExistence type="inferred from homology"/>
<reference evidence="6 7" key="1">
    <citation type="submission" date="2018-09" db="EMBL/GenBank/DDBJ databases">
        <title>A high-quality reference genome of wild soybean provides a powerful tool to mine soybean genomes.</title>
        <authorList>
            <person name="Xie M."/>
            <person name="Chung C.Y.L."/>
            <person name="Li M.-W."/>
            <person name="Wong F.-L."/>
            <person name="Chan T.-F."/>
            <person name="Lam H.-M."/>
        </authorList>
    </citation>
    <scope>NUCLEOTIDE SEQUENCE [LARGE SCALE GENOMIC DNA]</scope>
    <source>
        <strain evidence="7">cv. W05</strain>
        <tissue evidence="6">Hypocotyl of etiolated seedlings</tissue>
    </source>
</reference>
<accession>A0A445JKK4</accession>
<feature type="domain" description="Translation initiation factor IF- 2" evidence="4">
    <location>
        <begin position="174"/>
        <end position="234"/>
    </location>
</feature>
<dbReference type="PANTHER" id="PTHR46148">
    <property type="entry name" value="CHROMO DOMAIN-CONTAINING PROTEIN"/>
    <property type="match status" value="1"/>
</dbReference>
<dbReference type="Gene3D" id="3.40.50.10050">
    <property type="entry name" value="Translation initiation factor IF- 2, domain 3"/>
    <property type="match status" value="1"/>
</dbReference>
<dbReference type="SUPFAM" id="SSF53474">
    <property type="entry name" value="alpha/beta-Hydrolases"/>
    <property type="match status" value="1"/>
</dbReference>
<evidence type="ECO:0000259" key="5">
    <source>
        <dbReference type="Pfam" id="PF24626"/>
    </source>
</evidence>
<dbReference type="AlphaFoldDB" id="A0A445JKK4"/>
<dbReference type="Pfam" id="PF24626">
    <property type="entry name" value="SH3_Tf2-1"/>
    <property type="match status" value="1"/>
</dbReference>
<protein>
    <submittedName>
        <fullName evidence="6">Protein NDL2</fullName>
    </submittedName>
</protein>
<evidence type="ECO:0000256" key="3">
    <source>
        <dbReference type="SAM" id="Phobius"/>
    </source>
</evidence>
<dbReference type="InterPro" id="IPR023115">
    <property type="entry name" value="TIF_IF2_dom3"/>
</dbReference>
<keyword evidence="7" id="KW-1185">Reference proteome</keyword>
<dbReference type="InterPro" id="IPR036925">
    <property type="entry name" value="TIF_IF2_dom3_sf"/>
</dbReference>
<dbReference type="PANTHER" id="PTHR46148:SF60">
    <property type="entry name" value="CHROMO DOMAIN-CONTAINING PROTEIN"/>
    <property type="match status" value="1"/>
</dbReference>
<evidence type="ECO:0000313" key="6">
    <source>
        <dbReference type="EMBL" id="RZB98949.1"/>
    </source>
</evidence>
<dbReference type="Gene3D" id="3.40.50.1820">
    <property type="entry name" value="alpha/beta hydrolase"/>
    <property type="match status" value="1"/>
</dbReference>
<organism evidence="6 7">
    <name type="scientific">Glycine soja</name>
    <name type="common">Wild soybean</name>
    <dbReference type="NCBI Taxonomy" id="3848"/>
    <lineage>
        <taxon>Eukaryota</taxon>
        <taxon>Viridiplantae</taxon>
        <taxon>Streptophyta</taxon>
        <taxon>Embryophyta</taxon>
        <taxon>Tracheophyta</taxon>
        <taxon>Spermatophyta</taxon>
        <taxon>Magnoliopsida</taxon>
        <taxon>eudicotyledons</taxon>
        <taxon>Gunneridae</taxon>
        <taxon>Pentapetalae</taxon>
        <taxon>rosids</taxon>
        <taxon>fabids</taxon>
        <taxon>Fabales</taxon>
        <taxon>Fabaceae</taxon>
        <taxon>Papilionoideae</taxon>
        <taxon>50 kb inversion clade</taxon>
        <taxon>NPAAA clade</taxon>
        <taxon>indigoferoid/millettioid clade</taxon>
        <taxon>Phaseoleae</taxon>
        <taxon>Glycine</taxon>
        <taxon>Glycine subgen. Soja</taxon>
    </lineage>
</organism>
<dbReference type="InterPro" id="IPR029058">
    <property type="entry name" value="AB_hydrolase_fold"/>
</dbReference>
<keyword evidence="3" id="KW-0472">Membrane</keyword>
<dbReference type="InterPro" id="IPR056924">
    <property type="entry name" value="SH3_Tf2-1"/>
</dbReference>
<feature type="region of interest" description="Disordered" evidence="2">
    <location>
        <begin position="47"/>
        <end position="66"/>
    </location>
</feature>
<dbReference type="Pfam" id="PF11987">
    <property type="entry name" value="IF-2"/>
    <property type="match status" value="1"/>
</dbReference>
<name>A0A445JKK4_GLYSO</name>
<dbReference type="Pfam" id="PF03096">
    <property type="entry name" value="Ndr"/>
    <property type="match status" value="1"/>
</dbReference>
<keyword evidence="3" id="KW-0812">Transmembrane</keyword>
<evidence type="ECO:0000313" key="7">
    <source>
        <dbReference type="Proteomes" id="UP000289340"/>
    </source>
</evidence>
<evidence type="ECO:0000256" key="1">
    <source>
        <dbReference type="ARBA" id="ARBA00005598"/>
    </source>
</evidence>
<dbReference type="EMBL" id="QZWG01000008">
    <property type="protein sequence ID" value="RZB98949.1"/>
    <property type="molecule type" value="Genomic_DNA"/>
</dbReference>
<dbReference type="SUPFAM" id="SSF52156">
    <property type="entry name" value="Initiation factor IF2/eIF5b, domain 3"/>
    <property type="match status" value="1"/>
</dbReference>
<comment type="caution">
    <text evidence="6">The sequence shown here is derived from an EMBL/GenBank/DDBJ whole genome shotgun (WGS) entry which is preliminary data.</text>
</comment>